<keyword evidence="2 3" id="KW-0732">Signal</keyword>
<proteinExistence type="inferred from homology"/>
<evidence type="ECO:0000313" key="5">
    <source>
        <dbReference type="EMBL" id="GAA2648333.1"/>
    </source>
</evidence>
<accession>A0ABP6DQW2</accession>
<dbReference type="SUPFAM" id="SSF53822">
    <property type="entry name" value="Periplasmic binding protein-like I"/>
    <property type="match status" value="1"/>
</dbReference>
<comment type="caution">
    <text evidence="5">The sequence shown here is derived from an EMBL/GenBank/DDBJ whole genome shotgun (WGS) entry which is preliminary data.</text>
</comment>
<evidence type="ECO:0000256" key="3">
    <source>
        <dbReference type="SAM" id="SignalP"/>
    </source>
</evidence>
<keyword evidence="6" id="KW-1185">Reference proteome</keyword>
<dbReference type="PANTHER" id="PTHR47151">
    <property type="entry name" value="LEU/ILE/VAL-BINDING ABC TRANSPORTER SUBUNIT"/>
    <property type="match status" value="1"/>
</dbReference>
<sequence length="421" mass="44341">MFKSAKFVAMAVVAGLAASACSGSASGGAEESSSGDTLVVGVDLPLQGASKDASEATVNAMKLYLDQVGGKAGKYKVQLKVYDDSTAAKGAWDDATCAKNAQDHVANAKEVAVMGTYNSGCAQIIAPVLNADPKGPMLMVSHANTYPGLTKSWDPGDPEKYSPSGKRSYARVIATDDYQGAAGAQFAAKDLGLKRCMVLNDNQTYGKGVSKAFEDEAKKQGITVLGNQAWDVKQPNYAALFTSIKSKKPDCVYLGGIFDNNGGQLVKDKVKVLGDNDKVKLITPDGFTGYPEFDGLAQAEGTYLTFAGLSTEVLREEGGTAAKLLDAYKKKYGEDPATNYALYGVEALQVILAAIEKSDGTRKSVRDAVFEGEGITIPAAESAVGKEITISKETGDVNVLDISVLELKGKTETYLKPWPVS</sequence>
<organism evidence="5 6">
    <name type="scientific">Streptomyces vastus</name>
    <dbReference type="NCBI Taxonomy" id="285451"/>
    <lineage>
        <taxon>Bacteria</taxon>
        <taxon>Bacillati</taxon>
        <taxon>Actinomycetota</taxon>
        <taxon>Actinomycetes</taxon>
        <taxon>Kitasatosporales</taxon>
        <taxon>Streptomycetaceae</taxon>
        <taxon>Streptomyces</taxon>
    </lineage>
</organism>
<feature type="domain" description="Leucine-binding protein" evidence="4">
    <location>
        <begin position="39"/>
        <end position="370"/>
    </location>
</feature>
<evidence type="ECO:0000256" key="1">
    <source>
        <dbReference type="ARBA" id="ARBA00010062"/>
    </source>
</evidence>
<dbReference type="PROSITE" id="PS51257">
    <property type="entry name" value="PROKAR_LIPOPROTEIN"/>
    <property type="match status" value="1"/>
</dbReference>
<evidence type="ECO:0000256" key="2">
    <source>
        <dbReference type="ARBA" id="ARBA00022729"/>
    </source>
</evidence>
<dbReference type="Gene3D" id="3.40.50.2300">
    <property type="match status" value="2"/>
</dbReference>
<evidence type="ECO:0000313" key="6">
    <source>
        <dbReference type="Proteomes" id="UP001500151"/>
    </source>
</evidence>
<dbReference type="Pfam" id="PF13458">
    <property type="entry name" value="Peripla_BP_6"/>
    <property type="match status" value="1"/>
</dbReference>
<reference evidence="6" key="1">
    <citation type="journal article" date="2019" name="Int. J. Syst. Evol. Microbiol.">
        <title>The Global Catalogue of Microorganisms (GCM) 10K type strain sequencing project: providing services to taxonomists for standard genome sequencing and annotation.</title>
        <authorList>
            <consortium name="The Broad Institute Genomics Platform"/>
            <consortium name="The Broad Institute Genome Sequencing Center for Infectious Disease"/>
            <person name="Wu L."/>
            <person name="Ma J."/>
        </authorList>
    </citation>
    <scope>NUCLEOTIDE SEQUENCE [LARGE SCALE GENOMIC DNA]</scope>
    <source>
        <strain evidence="6">JCM 4524</strain>
    </source>
</reference>
<gene>
    <name evidence="5" type="ORF">GCM10010307_55650</name>
</gene>
<dbReference type="PANTHER" id="PTHR47151:SF2">
    <property type="entry name" value="AMINO ACID BINDING PROTEIN"/>
    <property type="match status" value="1"/>
</dbReference>
<dbReference type="Proteomes" id="UP001500151">
    <property type="component" value="Unassembled WGS sequence"/>
</dbReference>
<evidence type="ECO:0000259" key="4">
    <source>
        <dbReference type="Pfam" id="PF13458"/>
    </source>
</evidence>
<dbReference type="RefSeq" id="WP_344393738.1">
    <property type="nucleotide sequence ID" value="NZ_BAAASJ010000076.1"/>
</dbReference>
<dbReference type="EMBL" id="BAAASJ010000076">
    <property type="protein sequence ID" value="GAA2648333.1"/>
    <property type="molecule type" value="Genomic_DNA"/>
</dbReference>
<dbReference type="CDD" id="cd06342">
    <property type="entry name" value="PBP1_ABC_LIVBP-like"/>
    <property type="match status" value="1"/>
</dbReference>
<name>A0ABP6DQW2_9ACTN</name>
<protein>
    <recommendedName>
        <fullName evidence="4">Leucine-binding protein domain-containing protein</fullName>
    </recommendedName>
</protein>
<dbReference type="InterPro" id="IPR028081">
    <property type="entry name" value="Leu-bd"/>
</dbReference>
<dbReference type="InterPro" id="IPR028082">
    <property type="entry name" value="Peripla_BP_I"/>
</dbReference>
<feature type="signal peptide" evidence="3">
    <location>
        <begin position="1"/>
        <end position="25"/>
    </location>
</feature>
<comment type="similarity">
    <text evidence="1">Belongs to the leucine-binding protein family.</text>
</comment>
<feature type="chain" id="PRO_5046534011" description="Leucine-binding protein domain-containing protein" evidence="3">
    <location>
        <begin position="26"/>
        <end position="421"/>
    </location>
</feature>